<dbReference type="RefSeq" id="WP_128384718.1">
    <property type="nucleotide sequence ID" value="NZ_CP035033.1"/>
</dbReference>
<evidence type="ECO:0000256" key="2">
    <source>
        <dbReference type="ARBA" id="ARBA00008639"/>
    </source>
</evidence>
<dbReference type="SUPFAM" id="SSF53686">
    <property type="entry name" value="Tryptophan synthase beta subunit-like PLP-dependent enzymes"/>
    <property type="match status" value="1"/>
</dbReference>
<feature type="domain" description="Tryptophan synthase beta chain-like PALP" evidence="6">
    <location>
        <begin position="23"/>
        <end position="304"/>
    </location>
</feature>
<evidence type="ECO:0000256" key="5">
    <source>
        <dbReference type="PIRSR" id="PIRSR006278-2"/>
    </source>
</evidence>
<dbReference type="Proteomes" id="UP000285478">
    <property type="component" value="Chromosome"/>
</dbReference>
<dbReference type="Gene3D" id="3.40.50.1100">
    <property type="match status" value="2"/>
</dbReference>
<evidence type="ECO:0000259" key="6">
    <source>
        <dbReference type="Pfam" id="PF00291"/>
    </source>
</evidence>
<dbReference type="InterPro" id="IPR036052">
    <property type="entry name" value="TrpB-like_PALP_sf"/>
</dbReference>
<sequence>MPHTLTPDYRTNDSPMMALEHPLFADHGIKVWMKRDDLNHPTIQGNKWHKLKHNLEAAKAAGKSTLLTFGGAYSNHIAATAAAGQAYGFQTIGYIRGDELAGRPERWSHTLLTAQQNGMQLHFLSRSDYRLKTQSDFLDTLSAKHSEAYILPEGGTNQAAVQGFKTLSQTIEFQCPNWTHLFTAVGTGGTLAGLVKFATPNPQRHILGVASLKQADYLIPDIESLSGVSYNAAHSPNWRLLTEYCGPGYGQTAPDIEAAQHWFESQFHIPLDSVYTNKMVYGFLQELQSGRLPSGSKVVLYHSGGLQGNPKT</sequence>
<accession>A0A410H2J1</accession>
<name>A0A410H2J1_9GAMM</name>
<gene>
    <name evidence="7" type="ORF">EPV75_05395</name>
</gene>
<dbReference type="KEGG" id="htr:EPV75_05395"/>
<dbReference type="AlphaFoldDB" id="A0A410H2J1"/>
<dbReference type="InterPro" id="IPR027278">
    <property type="entry name" value="ACCD_DCysDesulf"/>
</dbReference>
<evidence type="ECO:0000313" key="7">
    <source>
        <dbReference type="EMBL" id="QAB15143.1"/>
    </source>
</evidence>
<dbReference type="GO" id="GO:0019148">
    <property type="term" value="F:D-cysteine desulfhydrase activity"/>
    <property type="evidence" value="ECO:0007669"/>
    <property type="project" value="TreeGrafter"/>
</dbReference>
<keyword evidence="8" id="KW-1185">Reference proteome</keyword>
<comment type="similarity">
    <text evidence="2">Belongs to the ACC deaminase/D-cysteine desulfhydrase family.</text>
</comment>
<evidence type="ECO:0000256" key="4">
    <source>
        <dbReference type="PIRSR" id="PIRSR006278-1"/>
    </source>
</evidence>
<proteinExistence type="inferred from homology"/>
<protein>
    <submittedName>
        <fullName evidence="7">Pyridoxal-phosphate dependent enzyme</fullName>
    </submittedName>
</protein>
<organism evidence="7 8">
    <name type="scientific">Hydrogenovibrio thermophilus</name>
    <dbReference type="NCBI Taxonomy" id="265883"/>
    <lineage>
        <taxon>Bacteria</taxon>
        <taxon>Pseudomonadati</taxon>
        <taxon>Pseudomonadota</taxon>
        <taxon>Gammaproteobacteria</taxon>
        <taxon>Thiotrichales</taxon>
        <taxon>Piscirickettsiaceae</taxon>
        <taxon>Hydrogenovibrio</taxon>
    </lineage>
</organism>
<comment type="cofactor">
    <cofactor evidence="1">
        <name>pyridoxal 5'-phosphate</name>
        <dbReference type="ChEBI" id="CHEBI:597326"/>
    </cofactor>
</comment>
<feature type="modified residue" description="N6-(pyridoxal phosphate)lysine" evidence="5">
    <location>
        <position position="47"/>
    </location>
</feature>
<feature type="active site" description="Nucleophile" evidence="4">
    <location>
        <position position="74"/>
    </location>
</feature>
<evidence type="ECO:0000313" key="8">
    <source>
        <dbReference type="Proteomes" id="UP000285478"/>
    </source>
</evidence>
<dbReference type="PANTHER" id="PTHR43780">
    <property type="entry name" value="1-AMINOCYCLOPROPANE-1-CARBOXYLATE DEAMINASE-RELATED"/>
    <property type="match status" value="1"/>
</dbReference>
<dbReference type="EMBL" id="CP035033">
    <property type="protein sequence ID" value="QAB15143.1"/>
    <property type="molecule type" value="Genomic_DNA"/>
</dbReference>
<dbReference type="Pfam" id="PF00291">
    <property type="entry name" value="PALP"/>
    <property type="match status" value="1"/>
</dbReference>
<dbReference type="InterPro" id="IPR001926">
    <property type="entry name" value="TrpB-like_PALP"/>
</dbReference>
<keyword evidence="3 5" id="KW-0663">Pyridoxal phosphate</keyword>
<dbReference type="PANTHER" id="PTHR43780:SF2">
    <property type="entry name" value="1-AMINOCYCLOPROPANE-1-CARBOXYLATE DEAMINASE-RELATED"/>
    <property type="match status" value="1"/>
</dbReference>
<dbReference type="PIRSF" id="PIRSF006278">
    <property type="entry name" value="ACCD_DCysDesulf"/>
    <property type="match status" value="1"/>
</dbReference>
<evidence type="ECO:0000256" key="1">
    <source>
        <dbReference type="ARBA" id="ARBA00001933"/>
    </source>
</evidence>
<evidence type="ECO:0000256" key="3">
    <source>
        <dbReference type="ARBA" id="ARBA00022898"/>
    </source>
</evidence>
<reference evidence="7 8" key="1">
    <citation type="journal article" date="2018" name="Environ. Microbiol.">
        <title>Genomes of ubiquitous marine and hypersaline Hydrogenovibrio, Thiomicrorhabdus and Thiomicrospira spp. encode a diversity of mechanisms to sustain chemolithoautotrophy in heterogeneous environments.</title>
        <authorList>
            <person name="Scott K.M."/>
            <person name="Williams J."/>
            <person name="Porter C.M.B."/>
            <person name="Russel S."/>
            <person name="Harmer T.L."/>
            <person name="Paul J.H."/>
            <person name="Antonen K.M."/>
            <person name="Bridges M.K."/>
            <person name="Camper G.J."/>
            <person name="Campla C.K."/>
            <person name="Casella L.G."/>
            <person name="Chase E."/>
            <person name="Conrad J.W."/>
            <person name="Cruz M.C."/>
            <person name="Dunlap D.S."/>
            <person name="Duran L."/>
            <person name="Fahsbender E.M."/>
            <person name="Goldsmith D.B."/>
            <person name="Keeley R.F."/>
            <person name="Kondoff M.R."/>
            <person name="Kussy B.I."/>
            <person name="Lane M.K."/>
            <person name="Lawler S."/>
            <person name="Leigh B.A."/>
            <person name="Lewis C."/>
            <person name="Lostal L.M."/>
            <person name="Marking D."/>
            <person name="Mancera P.A."/>
            <person name="McClenthan E.C."/>
            <person name="McIntyre E.A."/>
            <person name="Mine J.A."/>
            <person name="Modi S."/>
            <person name="Moore B.D."/>
            <person name="Morgan W.A."/>
            <person name="Nelson K.M."/>
            <person name="Nguyen K.N."/>
            <person name="Ogburn N."/>
            <person name="Parrino D.G."/>
            <person name="Pedapudi A.D."/>
            <person name="Pelham R.P."/>
            <person name="Preece A.M."/>
            <person name="Rampersad E.A."/>
            <person name="Richardson J.C."/>
            <person name="Rodgers C.M."/>
            <person name="Schaffer B.L."/>
            <person name="Sheridan N.E."/>
            <person name="Solone M.R."/>
            <person name="Staley Z.R."/>
            <person name="Tabuchi M."/>
            <person name="Waide R.J."/>
            <person name="Wanjugi P.W."/>
            <person name="Young S."/>
            <person name="Clum A."/>
            <person name="Daum C."/>
            <person name="Huntemann M."/>
            <person name="Ivanova N."/>
            <person name="Kyrpides N."/>
            <person name="Mikhailova N."/>
            <person name="Palaniappan K."/>
            <person name="Pillay M."/>
            <person name="Reddy T.B.K."/>
            <person name="Shapiro N."/>
            <person name="Stamatis D."/>
            <person name="Varghese N."/>
            <person name="Woyke T."/>
            <person name="Boden R."/>
            <person name="Freyermuth S.K."/>
            <person name="Kerfeld C.A."/>
        </authorList>
    </citation>
    <scope>NUCLEOTIDE SEQUENCE [LARGE SCALE GENOMIC DNA]</scope>
    <source>
        <strain evidence="7 8">JR-2</strain>
    </source>
</reference>